<evidence type="ECO:0000256" key="2">
    <source>
        <dbReference type="ARBA" id="ARBA00012438"/>
    </source>
</evidence>
<dbReference type="SMART" id="SM00091">
    <property type="entry name" value="PAS"/>
    <property type="match status" value="1"/>
</dbReference>
<dbReference type="Pfam" id="PF02518">
    <property type="entry name" value="HATPase_c"/>
    <property type="match status" value="1"/>
</dbReference>
<dbReference type="SUPFAM" id="SSF47384">
    <property type="entry name" value="Homodimeric domain of signal transducing histidine kinase"/>
    <property type="match status" value="1"/>
</dbReference>
<dbReference type="Proteomes" id="UP001320898">
    <property type="component" value="Unassembled WGS sequence"/>
</dbReference>
<dbReference type="PROSITE" id="PS50112">
    <property type="entry name" value="PAS"/>
    <property type="match status" value="1"/>
</dbReference>
<evidence type="ECO:0000313" key="11">
    <source>
        <dbReference type="EMBL" id="MCT8971509.1"/>
    </source>
</evidence>
<dbReference type="NCBIfam" id="TIGR00229">
    <property type="entry name" value="sensory_box"/>
    <property type="match status" value="1"/>
</dbReference>
<keyword evidence="7" id="KW-0812">Transmembrane</keyword>
<dbReference type="PANTHER" id="PTHR43711:SF32">
    <property type="entry name" value="SENSOR-TYPE HISTIDINE KINASE PRRB"/>
    <property type="match status" value="1"/>
</dbReference>
<protein>
    <recommendedName>
        <fullName evidence="2">histidine kinase</fullName>
        <ecNumber evidence="2">2.7.13.3</ecNumber>
    </recommendedName>
</protein>
<feature type="domain" description="PAS" evidence="9">
    <location>
        <begin position="208"/>
        <end position="256"/>
    </location>
</feature>
<evidence type="ECO:0000256" key="6">
    <source>
        <dbReference type="ARBA" id="ARBA00023012"/>
    </source>
</evidence>
<gene>
    <name evidence="11" type="ORF">MUB46_06560</name>
</gene>
<dbReference type="Pfam" id="PF00512">
    <property type="entry name" value="HisKA"/>
    <property type="match status" value="1"/>
</dbReference>
<dbReference type="InterPro" id="IPR003594">
    <property type="entry name" value="HATPase_dom"/>
</dbReference>
<dbReference type="InterPro" id="IPR036890">
    <property type="entry name" value="HATPase_C_sf"/>
</dbReference>
<dbReference type="SUPFAM" id="SSF55874">
    <property type="entry name" value="ATPase domain of HSP90 chaperone/DNA topoisomerase II/histidine kinase"/>
    <property type="match status" value="1"/>
</dbReference>
<dbReference type="AlphaFoldDB" id="A0AAW5QYS2"/>
<feature type="domain" description="PAC" evidence="10">
    <location>
        <begin position="282"/>
        <end position="334"/>
    </location>
</feature>
<evidence type="ECO:0000259" key="8">
    <source>
        <dbReference type="PROSITE" id="PS50109"/>
    </source>
</evidence>
<dbReference type="InterPro" id="IPR036097">
    <property type="entry name" value="HisK_dim/P_sf"/>
</dbReference>
<dbReference type="InterPro" id="IPR035965">
    <property type="entry name" value="PAS-like_dom_sf"/>
</dbReference>
<comment type="caution">
    <text evidence="11">The sequence shown here is derived from an EMBL/GenBank/DDBJ whole genome shotgun (WGS) entry which is preliminary data.</text>
</comment>
<dbReference type="Gene3D" id="1.10.287.130">
    <property type="match status" value="1"/>
</dbReference>
<dbReference type="PRINTS" id="PR00344">
    <property type="entry name" value="BCTRLSENSOR"/>
</dbReference>
<dbReference type="InterPro" id="IPR013656">
    <property type="entry name" value="PAS_4"/>
</dbReference>
<dbReference type="EMBL" id="JALIDZ010000003">
    <property type="protein sequence ID" value="MCT8971509.1"/>
    <property type="molecule type" value="Genomic_DNA"/>
</dbReference>
<dbReference type="RefSeq" id="WP_261615090.1">
    <property type="nucleotide sequence ID" value="NZ_JALIDZ010000003.1"/>
</dbReference>
<keyword evidence="5 11" id="KW-0418">Kinase</keyword>
<sequence>MRGARPVLGFFLPLGVIAILATLLVYSLIGLAQTERKMRLDASTNMIWVLSRAESASLRFAQALARSELGTGSQDDLTLRYAILLSRLGLIDEGPQRRRMIALGYEAELEQTIQAARAIEPLVSTAAAADFPHARDTAESIAVWLGRAANAAMVAEWNELGGQLDQYRDEIWQIIVWLVGIAIAGGILSAFLIHSLVVSRRRTELLYRERDFSSLLVASSGEGILAFDRNLRCTLWNDAMQRLIGWSAERAVGKTLGDISGFFAVDGVARRFREALNGTSSSMSDKALFQPDTPDARYVDMRCFPLKDDEGIIGAIAFIGDVTERHAAQRELARHRDHLEELVAARTRELIAALERERAAAELYSNFATMVSHQFRTPLAIVDSTLQRLIRRNEHVTADEMVARAHTARGAIERLTRLVESTLDAARLDAGQIELSSGPCEINALVAAVCARQREETSDREIVFKPATDTALSVMCDPAHAEHALANLVSNAVKYSPPQAPVRVDIEASPTHVHCLVHSEGDPIPDADRDKLFERYFRGRNSAGKVGIGVGLYMARALARMQGGDVELVDSGRDGTVFALVLPLLGATASAKVPDRPEG</sequence>
<keyword evidence="7" id="KW-0472">Membrane</keyword>
<dbReference type="InterPro" id="IPR000700">
    <property type="entry name" value="PAS-assoc_C"/>
</dbReference>
<dbReference type="PROSITE" id="PS50109">
    <property type="entry name" value="HIS_KIN"/>
    <property type="match status" value="1"/>
</dbReference>
<dbReference type="SMART" id="SM00387">
    <property type="entry name" value="HATPase_c"/>
    <property type="match status" value="1"/>
</dbReference>
<dbReference type="SUPFAM" id="SSF55785">
    <property type="entry name" value="PYP-like sensor domain (PAS domain)"/>
    <property type="match status" value="1"/>
</dbReference>
<evidence type="ECO:0000313" key="12">
    <source>
        <dbReference type="Proteomes" id="UP001320898"/>
    </source>
</evidence>
<evidence type="ECO:0000259" key="10">
    <source>
        <dbReference type="PROSITE" id="PS50113"/>
    </source>
</evidence>
<dbReference type="InterPro" id="IPR003661">
    <property type="entry name" value="HisK_dim/P_dom"/>
</dbReference>
<evidence type="ECO:0000256" key="4">
    <source>
        <dbReference type="ARBA" id="ARBA00022679"/>
    </source>
</evidence>
<organism evidence="11 12">
    <name type="scientific">Microbaculum marinisediminis</name>
    <dbReference type="NCBI Taxonomy" id="2931392"/>
    <lineage>
        <taxon>Bacteria</taxon>
        <taxon>Pseudomonadati</taxon>
        <taxon>Pseudomonadota</taxon>
        <taxon>Alphaproteobacteria</taxon>
        <taxon>Hyphomicrobiales</taxon>
        <taxon>Tepidamorphaceae</taxon>
        <taxon>Microbaculum</taxon>
    </lineage>
</organism>
<proteinExistence type="predicted"/>
<feature type="domain" description="Histidine kinase" evidence="8">
    <location>
        <begin position="370"/>
        <end position="586"/>
    </location>
</feature>
<accession>A0AAW5QYS2</accession>
<dbReference type="Gene3D" id="3.30.450.20">
    <property type="entry name" value="PAS domain"/>
    <property type="match status" value="1"/>
</dbReference>
<keyword evidence="3" id="KW-0597">Phosphoprotein</keyword>
<feature type="transmembrane region" description="Helical" evidence="7">
    <location>
        <begin position="174"/>
        <end position="197"/>
    </location>
</feature>
<dbReference type="CDD" id="cd00082">
    <property type="entry name" value="HisKA"/>
    <property type="match status" value="1"/>
</dbReference>
<dbReference type="InterPro" id="IPR004358">
    <property type="entry name" value="Sig_transdc_His_kin-like_C"/>
</dbReference>
<keyword evidence="7" id="KW-1133">Transmembrane helix</keyword>
<dbReference type="InterPro" id="IPR005467">
    <property type="entry name" value="His_kinase_dom"/>
</dbReference>
<evidence type="ECO:0000259" key="9">
    <source>
        <dbReference type="PROSITE" id="PS50112"/>
    </source>
</evidence>
<dbReference type="Pfam" id="PF08448">
    <property type="entry name" value="PAS_4"/>
    <property type="match status" value="1"/>
</dbReference>
<evidence type="ECO:0000256" key="7">
    <source>
        <dbReference type="SAM" id="Phobius"/>
    </source>
</evidence>
<keyword evidence="4" id="KW-0808">Transferase</keyword>
<feature type="transmembrane region" description="Helical" evidence="7">
    <location>
        <begin position="6"/>
        <end position="29"/>
    </location>
</feature>
<keyword evidence="6" id="KW-0902">Two-component regulatory system</keyword>
<dbReference type="PROSITE" id="PS50113">
    <property type="entry name" value="PAC"/>
    <property type="match status" value="1"/>
</dbReference>
<evidence type="ECO:0000256" key="3">
    <source>
        <dbReference type="ARBA" id="ARBA00022553"/>
    </source>
</evidence>
<dbReference type="InterPro" id="IPR050736">
    <property type="entry name" value="Sensor_HK_Regulatory"/>
</dbReference>
<dbReference type="EC" id="2.7.13.3" evidence="2"/>
<dbReference type="SMART" id="SM00388">
    <property type="entry name" value="HisKA"/>
    <property type="match status" value="1"/>
</dbReference>
<dbReference type="PANTHER" id="PTHR43711">
    <property type="entry name" value="TWO-COMPONENT HISTIDINE KINASE"/>
    <property type="match status" value="1"/>
</dbReference>
<evidence type="ECO:0000256" key="1">
    <source>
        <dbReference type="ARBA" id="ARBA00000085"/>
    </source>
</evidence>
<dbReference type="CDD" id="cd00130">
    <property type="entry name" value="PAS"/>
    <property type="match status" value="1"/>
</dbReference>
<comment type="catalytic activity">
    <reaction evidence="1">
        <text>ATP + protein L-histidine = ADP + protein N-phospho-L-histidine.</text>
        <dbReference type="EC" id="2.7.13.3"/>
    </reaction>
</comment>
<dbReference type="InterPro" id="IPR000014">
    <property type="entry name" value="PAS"/>
</dbReference>
<keyword evidence="12" id="KW-1185">Reference proteome</keyword>
<reference evidence="11 12" key="1">
    <citation type="submission" date="2022-04" db="EMBL/GenBank/DDBJ databases">
        <authorList>
            <person name="Ye Y.-Q."/>
            <person name="Du Z.-J."/>
        </authorList>
    </citation>
    <scope>NUCLEOTIDE SEQUENCE [LARGE SCALE GENOMIC DNA]</scope>
    <source>
        <strain evidence="11 12">A6E488</strain>
    </source>
</reference>
<dbReference type="GO" id="GO:0000155">
    <property type="term" value="F:phosphorelay sensor kinase activity"/>
    <property type="evidence" value="ECO:0007669"/>
    <property type="project" value="InterPro"/>
</dbReference>
<evidence type="ECO:0000256" key="5">
    <source>
        <dbReference type="ARBA" id="ARBA00022777"/>
    </source>
</evidence>
<name>A0AAW5QYS2_9HYPH</name>
<dbReference type="Gene3D" id="3.30.565.10">
    <property type="entry name" value="Histidine kinase-like ATPase, C-terminal domain"/>
    <property type="match status" value="1"/>
</dbReference>